<keyword evidence="2" id="KW-1133">Transmembrane helix</keyword>
<evidence type="ECO:0000256" key="1">
    <source>
        <dbReference type="SAM" id="MobiDB-lite"/>
    </source>
</evidence>
<dbReference type="GeneID" id="9183846"/>
<reference evidence="4 5" key="1">
    <citation type="journal article" date="2010" name="Nature">
        <title>Perigord black truffle genome uncovers evolutionary origins and mechanisms of symbiosis.</title>
        <authorList>
            <person name="Martin F."/>
            <person name="Kohler A."/>
            <person name="Murat C."/>
            <person name="Balestrini R."/>
            <person name="Coutinho P.M."/>
            <person name="Jaillon O."/>
            <person name="Montanini B."/>
            <person name="Morin E."/>
            <person name="Noel B."/>
            <person name="Percudani R."/>
            <person name="Porcel B."/>
            <person name="Rubini A."/>
            <person name="Amicucci A."/>
            <person name="Amselem J."/>
            <person name="Anthouard V."/>
            <person name="Arcioni S."/>
            <person name="Artiguenave F."/>
            <person name="Aury J.M."/>
            <person name="Ballario P."/>
            <person name="Bolchi A."/>
            <person name="Brenna A."/>
            <person name="Brun A."/>
            <person name="Buee M."/>
            <person name="Cantarel B."/>
            <person name="Chevalier G."/>
            <person name="Couloux A."/>
            <person name="Da Silva C."/>
            <person name="Denoeud F."/>
            <person name="Duplessis S."/>
            <person name="Ghignone S."/>
            <person name="Hilselberger B."/>
            <person name="Iotti M."/>
            <person name="Marcais B."/>
            <person name="Mello A."/>
            <person name="Miranda M."/>
            <person name="Pacioni G."/>
            <person name="Quesneville H."/>
            <person name="Riccioni C."/>
            <person name="Ruotolo R."/>
            <person name="Splivallo R."/>
            <person name="Stocchi V."/>
            <person name="Tisserant E."/>
            <person name="Viscomi A.R."/>
            <person name="Zambonelli A."/>
            <person name="Zampieri E."/>
            <person name="Henrissat B."/>
            <person name="Lebrun M.H."/>
            <person name="Paolocci F."/>
            <person name="Bonfante P."/>
            <person name="Ottonello S."/>
            <person name="Wincker P."/>
        </authorList>
    </citation>
    <scope>NUCLEOTIDE SEQUENCE [LARGE SCALE GENOMIC DNA]</scope>
    <source>
        <strain evidence="4 5">Mel28</strain>
    </source>
</reference>
<evidence type="ECO:0000313" key="5">
    <source>
        <dbReference type="Proteomes" id="UP000006911"/>
    </source>
</evidence>
<dbReference type="PANTHER" id="PTHR11005">
    <property type="entry name" value="LYSOSOMAL ACID LIPASE-RELATED"/>
    <property type="match status" value="1"/>
</dbReference>
<keyword evidence="2" id="KW-0812">Transmembrane</keyword>
<dbReference type="Proteomes" id="UP000006911">
    <property type="component" value="Unassembled WGS sequence"/>
</dbReference>
<dbReference type="Gene3D" id="3.40.50.1820">
    <property type="entry name" value="alpha/beta hydrolase"/>
    <property type="match status" value="1"/>
</dbReference>
<keyword evidence="5" id="KW-1185">Reference proteome</keyword>
<dbReference type="GO" id="GO:0006629">
    <property type="term" value="P:lipid metabolic process"/>
    <property type="evidence" value="ECO:0007669"/>
    <property type="project" value="InterPro"/>
</dbReference>
<dbReference type="eggNOG" id="KOG2624">
    <property type="taxonomic scope" value="Eukaryota"/>
</dbReference>
<feature type="compositionally biased region" description="Basic and acidic residues" evidence="1">
    <location>
        <begin position="566"/>
        <end position="588"/>
    </location>
</feature>
<dbReference type="AlphaFoldDB" id="D5GCZ1"/>
<accession>D5GCZ1</accession>
<dbReference type="FunFam" id="3.40.50.1820:FF:000193">
    <property type="entry name" value="Ab-hydrolase associated lipase"/>
    <property type="match status" value="1"/>
</dbReference>
<feature type="domain" description="Partial AB-hydrolase lipase" evidence="3">
    <location>
        <begin position="262"/>
        <end position="339"/>
    </location>
</feature>
<sequence length="694" mass="78133">MLSPNSLEGSSSSASLDNASASLGTSDLLDHASSAYRAIEITSTSTVLETARGHRLPGRLIEEARKLNALRSEEEGKRGRDGNLSPPLGVKGQRRTLSPGLRDTARNRLQKTGGHLDTMEERDGGGENVYIGKATAFTNPLFPPLPVYGPPTPLRRLQYMIFRACSGVLSFCFLFIIVIGAIAKSLPSMFMTLACLLRGRDPNATRPFYGIEKERAEKRREETRAWKARRRDSLGAGDQDGERGLRNKQITGGEDNLVCDIGYYARRVGLDAEEFEVQTEDGFLIMMQHIYDPDDPPYYPSEKIDGKDNRGRSANGKRSKYPVLLMHGLLQSSGAFCVNDEDSLAFYLCKAGYDVWLGNNRCGFKPKHTSLHYSDPRMWAWNIRQMGINDLPALIDHVLSVTRFPKLGLICHSQGTTQTFVALAKQQRPDIGSKISVFCALAPAAYAGPLIDKFCFKFMKIISPSMFRIVFGIHAFIPFMMLMHATMPARVYGALGYRVFWFLFGWSDTRWDKGLRDRFFQFAPVFVSAEAMRWWLGRECFARHKCILSTKREEEEADQEEEGILEQEKQKEPEKERNEGSKGPDKELSPSPSTNGGPWYDGRCPPMALWVAGNDNLVDGPRLIRRFERGKEPDVNLVHAKVIEEYEHLDVVWAVDAPEQVFKELVDVVWKCVDEDVKREVIVPRGIGESGIRQ</sequence>
<proteinExistence type="predicted"/>
<dbReference type="SUPFAM" id="SSF53474">
    <property type="entry name" value="alpha/beta-Hydrolases"/>
    <property type="match status" value="1"/>
</dbReference>
<dbReference type="Pfam" id="PF04083">
    <property type="entry name" value="Abhydro_lipase"/>
    <property type="match status" value="1"/>
</dbReference>
<feature type="region of interest" description="Disordered" evidence="1">
    <location>
        <begin position="557"/>
        <end position="599"/>
    </location>
</feature>
<dbReference type="InParanoid" id="D5GCZ1"/>
<feature type="transmembrane region" description="Helical" evidence="2">
    <location>
        <begin position="160"/>
        <end position="183"/>
    </location>
</feature>
<dbReference type="RefSeq" id="XP_002838193.1">
    <property type="nucleotide sequence ID" value="XM_002838147.1"/>
</dbReference>
<feature type="region of interest" description="Disordered" evidence="1">
    <location>
        <begin position="220"/>
        <end position="248"/>
    </location>
</feature>
<dbReference type="ESTHER" id="tubmm-d5gcz1">
    <property type="family name" value="Acidic_Lipase"/>
</dbReference>
<feature type="region of interest" description="Disordered" evidence="1">
    <location>
        <begin position="71"/>
        <end position="102"/>
    </location>
</feature>
<dbReference type="InterPro" id="IPR029058">
    <property type="entry name" value="AB_hydrolase_fold"/>
</dbReference>
<dbReference type="InterPro" id="IPR006693">
    <property type="entry name" value="AB_hydrolase_lipase"/>
</dbReference>
<feature type="transmembrane region" description="Helical" evidence="2">
    <location>
        <begin position="466"/>
        <end position="483"/>
    </location>
</feature>
<evidence type="ECO:0000313" key="4">
    <source>
        <dbReference type="EMBL" id="CAZ82384.1"/>
    </source>
</evidence>
<organism evidence="4 5">
    <name type="scientific">Tuber melanosporum (strain Mel28)</name>
    <name type="common">Perigord black truffle</name>
    <dbReference type="NCBI Taxonomy" id="656061"/>
    <lineage>
        <taxon>Eukaryota</taxon>
        <taxon>Fungi</taxon>
        <taxon>Dikarya</taxon>
        <taxon>Ascomycota</taxon>
        <taxon>Pezizomycotina</taxon>
        <taxon>Pezizomycetes</taxon>
        <taxon>Pezizales</taxon>
        <taxon>Tuberaceae</taxon>
        <taxon>Tuber</taxon>
    </lineage>
</organism>
<gene>
    <name evidence="4" type="ORF">GSTUM_00000884001</name>
</gene>
<dbReference type="EMBL" id="FN430130">
    <property type="protein sequence ID" value="CAZ82384.1"/>
    <property type="molecule type" value="Genomic_DNA"/>
</dbReference>
<evidence type="ECO:0000259" key="3">
    <source>
        <dbReference type="Pfam" id="PF04083"/>
    </source>
</evidence>
<dbReference type="FunCoup" id="D5GCZ1">
    <property type="interactions" value="36"/>
</dbReference>
<name>D5GCZ1_TUBMM</name>
<dbReference type="KEGG" id="tml:GSTUM_00000884001"/>
<evidence type="ECO:0000256" key="2">
    <source>
        <dbReference type="SAM" id="Phobius"/>
    </source>
</evidence>
<dbReference type="HOGENOM" id="CLU_024238_0_0_1"/>
<keyword evidence="2" id="KW-0472">Membrane</keyword>
<dbReference type="STRING" id="656061.D5GCZ1"/>
<protein>
    <submittedName>
        <fullName evidence="4">(Perigord truffle) hypothetical protein</fullName>
    </submittedName>
</protein>
<feature type="compositionally biased region" description="Basic and acidic residues" evidence="1">
    <location>
        <begin position="71"/>
        <end position="81"/>
    </location>
</feature>
<dbReference type="OMA" id="AYCTNDD"/>